<evidence type="ECO:0000256" key="3">
    <source>
        <dbReference type="ARBA" id="ARBA00022692"/>
    </source>
</evidence>
<dbReference type="PANTHER" id="PTHR30250">
    <property type="entry name" value="PST FAMILY PREDICTED COLANIC ACID TRANSPORTER"/>
    <property type="match status" value="1"/>
</dbReference>
<feature type="transmembrane region" description="Helical" evidence="6">
    <location>
        <begin position="295"/>
        <end position="314"/>
    </location>
</feature>
<keyword evidence="8" id="KW-1185">Reference proteome</keyword>
<keyword evidence="5 6" id="KW-0472">Membrane</keyword>
<evidence type="ECO:0000256" key="2">
    <source>
        <dbReference type="ARBA" id="ARBA00022475"/>
    </source>
</evidence>
<feature type="transmembrane region" description="Helical" evidence="6">
    <location>
        <begin position="116"/>
        <end position="138"/>
    </location>
</feature>
<keyword evidence="4 6" id="KW-1133">Transmembrane helix</keyword>
<feature type="transmembrane region" description="Helical" evidence="6">
    <location>
        <begin position="216"/>
        <end position="233"/>
    </location>
</feature>
<comment type="subcellular location">
    <subcellularLocation>
        <location evidence="1">Cell membrane</location>
        <topology evidence="1">Multi-pass membrane protein</topology>
    </subcellularLocation>
</comment>
<feature type="transmembrane region" description="Helical" evidence="6">
    <location>
        <begin position="396"/>
        <end position="413"/>
    </location>
</feature>
<dbReference type="InterPro" id="IPR044550">
    <property type="entry name" value="WzxE"/>
</dbReference>
<dbReference type="CDD" id="cd13125">
    <property type="entry name" value="MATE_like_10"/>
    <property type="match status" value="1"/>
</dbReference>
<reference evidence="7" key="1">
    <citation type="submission" date="2023-07" db="EMBL/GenBank/DDBJ databases">
        <title>Two novel species in the genus Flavivirga.</title>
        <authorList>
            <person name="Kwon K."/>
        </authorList>
    </citation>
    <scope>NUCLEOTIDE SEQUENCE</scope>
    <source>
        <strain evidence="7">KACC 14158</strain>
    </source>
</reference>
<feature type="transmembrane region" description="Helical" evidence="6">
    <location>
        <begin position="360"/>
        <end position="376"/>
    </location>
</feature>
<protein>
    <submittedName>
        <fullName evidence="7">O-antigen translocase</fullName>
    </submittedName>
</protein>
<dbReference type="EMBL" id="JAUOEL010000001">
    <property type="protein sequence ID" value="MDO5973563.1"/>
    <property type="molecule type" value="Genomic_DNA"/>
</dbReference>
<accession>A0ABT8WKC3</accession>
<dbReference type="Proteomes" id="UP001176806">
    <property type="component" value="Unassembled WGS sequence"/>
</dbReference>
<keyword evidence="3 6" id="KW-0812">Transmembrane</keyword>
<name>A0ABT8WKC3_9FLAO</name>
<feature type="transmembrane region" description="Helical" evidence="6">
    <location>
        <begin position="253"/>
        <end position="275"/>
    </location>
</feature>
<dbReference type="RefSeq" id="WP_303300654.1">
    <property type="nucleotide sequence ID" value="NZ_BAABDA010000042.1"/>
</dbReference>
<dbReference type="InterPro" id="IPR050833">
    <property type="entry name" value="Poly_Biosynth_Transport"/>
</dbReference>
<feature type="transmembrane region" description="Helical" evidence="6">
    <location>
        <begin position="150"/>
        <end position="169"/>
    </location>
</feature>
<organism evidence="7 8">
    <name type="scientific">Flavivirga jejuensis</name>
    <dbReference type="NCBI Taxonomy" id="870487"/>
    <lineage>
        <taxon>Bacteria</taxon>
        <taxon>Pseudomonadati</taxon>
        <taxon>Bacteroidota</taxon>
        <taxon>Flavobacteriia</taxon>
        <taxon>Flavobacteriales</taxon>
        <taxon>Flavobacteriaceae</taxon>
        <taxon>Flavivirga</taxon>
    </lineage>
</organism>
<evidence type="ECO:0000313" key="8">
    <source>
        <dbReference type="Proteomes" id="UP001176806"/>
    </source>
</evidence>
<evidence type="ECO:0000256" key="5">
    <source>
        <dbReference type="ARBA" id="ARBA00023136"/>
    </source>
</evidence>
<evidence type="ECO:0000256" key="4">
    <source>
        <dbReference type="ARBA" id="ARBA00022989"/>
    </source>
</evidence>
<comment type="caution">
    <text evidence="7">The sequence shown here is derived from an EMBL/GenBank/DDBJ whole genome shotgun (WGS) entry which is preliminary data.</text>
</comment>
<feature type="transmembrane region" description="Helical" evidence="6">
    <location>
        <begin position="78"/>
        <end position="104"/>
    </location>
</feature>
<dbReference type="PANTHER" id="PTHR30250:SF30">
    <property type="entry name" value="LIPID III FLIPPASE"/>
    <property type="match status" value="1"/>
</dbReference>
<evidence type="ECO:0000313" key="7">
    <source>
        <dbReference type="EMBL" id="MDO5973563.1"/>
    </source>
</evidence>
<evidence type="ECO:0000256" key="6">
    <source>
        <dbReference type="SAM" id="Phobius"/>
    </source>
</evidence>
<sequence>MLLKITSLNAVVITVRLIISLIIQRILAVTVGEIGIAKIGQLRNLLQIITSSSSLGTFNGVVKYVSEFKDHNQKLTDLFTTTFIFVFIGAIITSSFVFFNALWITNELFGSLDYVNVIKCLALLPLVIGVNRVFHGIINGLSEYKKYAKIDLLSYILSITLLLICLYYFELEGVLFSIVITPIIQLGVIIYVFGTILKKHIKIKNLAFKIPFAKELLAFMLMSFVSTVLLNYIELDIRTMITNKININEAGYWTAMGFISKNYMVFSSGLFTLYVIPKFARIYEYHLFKKEVLNIYKTILPLFGLGMLLVYLFRNLIIDLVYPNFTGLEPLFRWQLLGDFVRLATLVISHQFLAKKMIKSFVITELISLGLFYFLSKTLVDLYGAEGVVMAHLYRYIIYFGIVVFVVWSNFSGQKQNK</sequence>
<keyword evidence="2" id="KW-1003">Cell membrane</keyword>
<evidence type="ECO:0000256" key="1">
    <source>
        <dbReference type="ARBA" id="ARBA00004651"/>
    </source>
</evidence>
<feature type="transmembrane region" description="Helical" evidence="6">
    <location>
        <begin position="175"/>
        <end position="196"/>
    </location>
</feature>
<proteinExistence type="predicted"/>
<feature type="transmembrane region" description="Helical" evidence="6">
    <location>
        <begin position="7"/>
        <end position="28"/>
    </location>
</feature>
<gene>
    <name evidence="7" type="ORF">Q4Q40_05135</name>
</gene>